<dbReference type="Pfam" id="PF00106">
    <property type="entry name" value="adh_short"/>
    <property type="match status" value="1"/>
</dbReference>
<dbReference type="PANTHER" id="PTHR43544:SF12">
    <property type="entry name" value="NAD(P)-BINDING ROSSMANN-FOLD SUPERFAMILY PROTEIN"/>
    <property type="match status" value="1"/>
</dbReference>
<organism evidence="1 2">
    <name type="scientific">Granulosicoccus antarcticus IMCC3135</name>
    <dbReference type="NCBI Taxonomy" id="1192854"/>
    <lineage>
        <taxon>Bacteria</taxon>
        <taxon>Pseudomonadati</taxon>
        <taxon>Pseudomonadota</taxon>
        <taxon>Gammaproteobacteria</taxon>
        <taxon>Chromatiales</taxon>
        <taxon>Granulosicoccaceae</taxon>
        <taxon>Granulosicoccus</taxon>
    </lineage>
</organism>
<dbReference type="GO" id="GO:0016491">
    <property type="term" value="F:oxidoreductase activity"/>
    <property type="evidence" value="ECO:0007669"/>
    <property type="project" value="TreeGrafter"/>
</dbReference>
<dbReference type="KEGG" id="gai:IMCC3135_33290"/>
<name>A0A2Z2NZ28_9GAMM</name>
<dbReference type="EMBL" id="CP018632">
    <property type="protein sequence ID" value="ASJ76702.1"/>
    <property type="molecule type" value="Genomic_DNA"/>
</dbReference>
<dbReference type="AlphaFoldDB" id="A0A2Z2NZ28"/>
<evidence type="ECO:0000313" key="2">
    <source>
        <dbReference type="Proteomes" id="UP000250079"/>
    </source>
</evidence>
<dbReference type="InterPro" id="IPR051468">
    <property type="entry name" value="Fungal_SecMetab_SDRs"/>
</dbReference>
<dbReference type="SUPFAM" id="SSF51735">
    <property type="entry name" value="NAD(P)-binding Rossmann-fold domains"/>
    <property type="match status" value="1"/>
</dbReference>
<dbReference type="OrthoDB" id="9785826at2"/>
<gene>
    <name evidence="1" type="primary">csgA_2</name>
    <name evidence="1" type="ORF">IMCC3135_33290</name>
</gene>
<protein>
    <submittedName>
        <fullName evidence="1">C-factor</fullName>
    </submittedName>
</protein>
<dbReference type="RefSeq" id="WP_088921447.1">
    <property type="nucleotide sequence ID" value="NZ_CP018632.1"/>
</dbReference>
<dbReference type="InterPro" id="IPR002347">
    <property type="entry name" value="SDR_fam"/>
</dbReference>
<dbReference type="Proteomes" id="UP000250079">
    <property type="component" value="Chromosome"/>
</dbReference>
<dbReference type="GO" id="GO:0005737">
    <property type="term" value="C:cytoplasm"/>
    <property type="evidence" value="ECO:0007669"/>
    <property type="project" value="TreeGrafter"/>
</dbReference>
<keyword evidence="2" id="KW-1185">Reference proteome</keyword>
<dbReference type="PANTHER" id="PTHR43544">
    <property type="entry name" value="SHORT-CHAIN DEHYDROGENASE/REDUCTASE"/>
    <property type="match status" value="1"/>
</dbReference>
<accession>A0A2Z2NZ28</accession>
<sequence length="242" mass="26584">MNIIVFGGSGGIGAAILKQIRLRYPSASVFATWNTQPPADELSGDGIQWSQVDVCSEQSIQTFSQSFDKVNWLINAVGMLHIDAKGDAAQMPEKSLKQLNPEFFMKNMQLNALPTLLIAKHFERALKHDESAQFTTVSAKVGSIEDNGLGGWHSYRCSKAALNMAIKNISIEWRRRLPKVCVTALHPGTTNTELSAPFQGNVPDGKLFTSQYTASCLVDLLSQFKASDTGKFVAYDGEELPW</sequence>
<dbReference type="NCBIfam" id="NF006532">
    <property type="entry name" value="PRK09009.1"/>
    <property type="match status" value="1"/>
</dbReference>
<evidence type="ECO:0000313" key="1">
    <source>
        <dbReference type="EMBL" id="ASJ76702.1"/>
    </source>
</evidence>
<dbReference type="PRINTS" id="PR00081">
    <property type="entry name" value="GDHRDH"/>
</dbReference>
<dbReference type="InterPro" id="IPR036291">
    <property type="entry name" value="NAD(P)-bd_dom_sf"/>
</dbReference>
<proteinExistence type="predicted"/>
<dbReference type="Gene3D" id="3.40.50.720">
    <property type="entry name" value="NAD(P)-binding Rossmann-like Domain"/>
    <property type="match status" value="1"/>
</dbReference>
<reference evidence="1 2" key="1">
    <citation type="submission" date="2016-12" db="EMBL/GenBank/DDBJ databases">
        <authorList>
            <person name="Song W.-J."/>
            <person name="Kurnit D.M."/>
        </authorList>
    </citation>
    <scope>NUCLEOTIDE SEQUENCE [LARGE SCALE GENOMIC DNA]</scope>
    <source>
        <strain evidence="1 2">IMCC3135</strain>
    </source>
</reference>